<dbReference type="Proteomes" id="UP000054018">
    <property type="component" value="Unassembled WGS sequence"/>
</dbReference>
<gene>
    <name evidence="1" type="ORF">PISMIDRAFT_15837</name>
</gene>
<sequence>MELVNAGNSDEIVLGLSRAALDPIGKGAFDIQLGCLENAEIPLAKKLSRDDIHHSLVFLGGNGHLVLEFFGPGTSRYRSSNPGSNRPQIFVPHVSVK</sequence>
<dbReference type="HOGENOM" id="CLU_2347517_0_0_1"/>
<dbReference type="EMBL" id="KN833858">
    <property type="protein sequence ID" value="KIK16415.1"/>
    <property type="molecule type" value="Genomic_DNA"/>
</dbReference>
<evidence type="ECO:0000313" key="1">
    <source>
        <dbReference type="EMBL" id="KIK16415.1"/>
    </source>
</evidence>
<dbReference type="AlphaFoldDB" id="A0A0C9XVF0"/>
<accession>A0A0C9XVF0</accession>
<reference evidence="2" key="2">
    <citation type="submission" date="2015-01" db="EMBL/GenBank/DDBJ databases">
        <title>Evolutionary Origins and Diversification of the Mycorrhizal Mutualists.</title>
        <authorList>
            <consortium name="DOE Joint Genome Institute"/>
            <consortium name="Mycorrhizal Genomics Consortium"/>
            <person name="Kohler A."/>
            <person name="Kuo A."/>
            <person name="Nagy L.G."/>
            <person name="Floudas D."/>
            <person name="Copeland A."/>
            <person name="Barry K.W."/>
            <person name="Cichocki N."/>
            <person name="Veneault-Fourrey C."/>
            <person name="LaButti K."/>
            <person name="Lindquist E.A."/>
            <person name="Lipzen A."/>
            <person name="Lundell T."/>
            <person name="Morin E."/>
            <person name="Murat C."/>
            <person name="Riley R."/>
            <person name="Ohm R."/>
            <person name="Sun H."/>
            <person name="Tunlid A."/>
            <person name="Henrissat B."/>
            <person name="Grigoriev I.V."/>
            <person name="Hibbett D.S."/>
            <person name="Martin F."/>
        </authorList>
    </citation>
    <scope>NUCLEOTIDE SEQUENCE [LARGE SCALE GENOMIC DNA]</scope>
    <source>
        <strain evidence="2">441</strain>
    </source>
</reference>
<keyword evidence="2" id="KW-1185">Reference proteome</keyword>
<evidence type="ECO:0000313" key="2">
    <source>
        <dbReference type="Proteomes" id="UP000054018"/>
    </source>
</evidence>
<protein>
    <submittedName>
        <fullName evidence="1">Uncharacterized protein</fullName>
    </submittedName>
</protein>
<organism evidence="1 2">
    <name type="scientific">Pisolithus microcarpus 441</name>
    <dbReference type="NCBI Taxonomy" id="765257"/>
    <lineage>
        <taxon>Eukaryota</taxon>
        <taxon>Fungi</taxon>
        <taxon>Dikarya</taxon>
        <taxon>Basidiomycota</taxon>
        <taxon>Agaricomycotina</taxon>
        <taxon>Agaricomycetes</taxon>
        <taxon>Agaricomycetidae</taxon>
        <taxon>Boletales</taxon>
        <taxon>Sclerodermatineae</taxon>
        <taxon>Pisolithaceae</taxon>
        <taxon>Pisolithus</taxon>
    </lineage>
</organism>
<reference evidence="1 2" key="1">
    <citation type="submission" date="2014-04" db="EMBL/GenBank/DDBJ databases">
        <authorList>
            <consortium name="DOE Joint Genome Institute"/>
            <person name="Kuo A."/>
            <person name="Kohler A."/>
            <person name="Costa M.D."/>
            <person name="Nagy L.G."/>
            <person name="Floudas D."/>
            <person name="Copeland A."/>
            <person name="Barry K.W."/>
            <person name="Cichocki N."/>
            <person name="Veneault-Fourrey C."/>
            <person name="LaButti K."/>
            <person name="Lindquist E.A."/>
            <person name="Lipzen A."/>
            <person name="Lundell T."/>
            <person name="Morin E."/>
            <person name="Murat C."/>
            <person name="Sun H."/>
            <person name="Tunlid A."/>
            <person name="Henrissat B."/>
            <person name="Grigoriev I.V."/>
            <person name="Hibbett D.S."/>
            <person name="Martin F."/>
            <person name="Nordberg H.P."/>
            <person name="Cantor M.N."/>
            <person name="Hua S.X."/>
        </authorList>
    </citation>
    <scope>NUCLEOTIDE SEQUENCE [LARGE SCALE GENOMIC DNA]</scope>
    <source>
        <strain evidence="1 2">441</strain>
    </source>
</reference>
<proteinExistence type="predicted"/>
<name>A0A0C9XVF0_9AGAM</name>
<dbReference type="OrthoDB" id="1470350at2759"/>